<name>A0A161PDW6_BDEBC</name>
<evidence type="ECO:0000256" key="1">
    <source>
        <dbReference type="SAM" id="SignalP"/>
    </source>
</evidence>
<dbReference type="Proteomes" id="UP000075799">
    <property type="component" value="Unassembled WGS sequence"/>
</dbReference>
<accession>A0A161PDW6</accession>
<evidence type="ECO:0000313" key="2">
    <source>
        <dbReference type="EMBL" id="KYG68464.1"/>
    </source>
</evidence>
<dbReference type="AlphaFoldDB" id="A0A161PDW6"/>
<dbReference type="OrthoDB" id="5292882at2"/>
<keyword evidence="1" id="KW-0732">Signal</keyword>
<feature type="signal peptide" evidence="1">
    <location>
        <begin position="1"/>
        <end position="18"/>
    </location>
</feature>
<reference evidence="2 3" key="1">
    <citation type="submission" date="2016-03" db="EMBL/GenBank/DDBJ databases">
        <authorList>
            <person name="Ploux O."/>
        </authorList>
    </citation>
    <scope>NUCLEOTIDE SEQUENCE [LARGE SCALE GENOMIC DNA]</scope>
    <source>
        <strain evidence="2 3">EC13</strain>
    </source>
</reference>
<evidence type="ECO:0000313" key="3">
    <source>
        <dbReference type="Proteomes" id="UP000075799"/>
    </source>
</evidence>
<organism evidence="2 3">
    <name type="scientific">Bdellovibrio bacteriovorus</name>
    <dbReference type="NCBI Taxonomy" id="959"/>
    <lineage>
        <taxon>Bacteria</taxon>
        <taxon>Pseudomonadati</taxon>
        <taxon>Bdellovibrionota</taxon>
        <taxon>Bdellovibrionia</taxon>
        <taxon>Bdellovibrionales</taxon>
        <taxon>Pseudobdellovibrionaceae</taxon>
        <taxon>Bdellovibrio</taxon>
    </lineage>
</organism>
<protein>
    <submittedName>
        <fullName evidence="2">Uncharacterized protein</fullName>
    </submittedName>
</protein>
<proteinExistence type="predicted"/>
<gene>
    <name evidence="2" type="ORF">AZI87_04240</name>
</gene>
<comment type="caution">
    <text evidence="2">The sequence shown here is derived from an EMBL/GenBank/DDBJ whole genome shotgun (WGS) entry which is preliminary data.</text>
</comment>
<sequence length="194" mass="21339">MKTFLISLIFAFTPATFAHDHTTDLSILKRSKVSAATVEALEMFETSGAGLLWSFQTETFDDEAASKIYFVAENAVKSASYDCHFHSQDGEHHAHCHEGAELNNTPSTVPALSFNVDAYLEGLASSMDVFERKISSLDNLASIKMWQNATEMFVTLSSLVNGVETKAHFMCHIHSGTEIDCHRSRNAGPGEPSF</sequence>
<dbReference type="EMBL" id="LUKD01000001">
    <property type="protein sequence ID" value="KYG68464.1"/>
    <property type="molecule type" value="Genomic_DNA"/>
</dbReference>
<dbReference type="RefSeq" id="WP_063205158.1">
    <property type="nucleotide sequence ID" value="NZ_LUKD01000001.1"/>
</dbReference>
<feature type="chain" id="PRO_5007824526" evidence="1">
    <location>
        <begin position="19"/>
        <end position="194"/>
    </location>
</feature>